<dbReference type="Gene3D" id="2.10.70.10">
    <property type="entry name" value="Complement Module, domain 1"/>
    <property type="match status" value="1"/>
</dbReference>
<evidence type="ECO:0000313" key="4">
    <source>
        <dbReference type="EMBL" id="GBO21606.1"/>
    </source>
</evidence>
<dbReference type="InterPro" id="IPR035976">
    <property type="entry name" value="Sushi/SCR/CCP_sf"/>
</dbReference>
<keyword evidence="2" id="KW-0768">Sushi</keyword>
<proteinExistence type="predicted"/>
<dbReference type="CDD" id="cd00033">
    <property type="entry name" value="CCP"/>
    <property type="match status" value="1"/>
</dbReference>
<dbReference type="SUPFAM" id="SSF57535">
    <property type="entry name" value="Complement control module/SCR domain"/>
    <property type="match status" value="1"/>
</dbReference>
<dbReference type="EMBL" id="BGPR01044767">
    <property type="protein sequence ID" value="GBO21606.1"/>
    <property type="molecule type" value="Genomic_DNA"/>
</dbReference>
<evidence type="ECO:0000313" key="5">
    <source>
        <dbReference type="Proteomes" id="UP000499080"/>
    </source>
</evidence>
<comment type="caution">
    <text evidence="4">The sequence shown here is derived from an EMBL/GenBank/DDBJ whole genome shotgun (WGS) entry which is preliminary data.</text>
</comment>
<dbReference type="AlphaFoldDB" id="A0A4Y2VBZ3"/>
<evidence type="ECO:0000256" key="1">
    <source>
        <dbReference type="ARBA" id="ARBA00023157"/>
    </source>
</evidence>
<dbReference type="OrthoDB" id="6127264at2759"/>
<protein>
    <submittedName>
        <fullName evidence="4">Locomotion-related protein Hikaru genki</fullName>
    </submittedName>
</protein>
<evidence type="ECO:0000256" key="2">
    <source>
        <dbReference type="PROSITE-ProRule" id="PRU00302"/>
    </source>
</evidence>
<dbReference type="PROSITE" id="PS50923">
    <property type="entry name" value="SUSHI"/>
    <property type="match status" value="1"/>
</dbReference>
<accession>A0A4Y2VBZ3</accession>
<reference evidence="4 5" key="1">
    <citation type="journal article" date="2019" name="Sci. Rep.">
        <title>Orb-weaving spider Araneus ventricosus genome elucidates the spidroin gene catalogue.</title>
        <authorList>
            <person name="Kono N."/>
            <person name="Nakamura H."/>
            <person name="Ohtoshi R."/>
            <person name="Moran D.A.P."/>
            <person name="Shinohara A."/>
            <person name="Yoshida Y."/>
            <person name="Fujiwara M."/>
            <person name="Mori M."/>
            <person name="Tomita M."/>
            <person name="Arakawa K."/>
        </authorList>
    </citation>
    <scope>NUCLEOTIDE SEQUENCE [LARGE SCALE GENOMIC DNA]</scope>
</reference>
<keyword evidence="5" id="KW-1185">Reference proteome</keyword>
<comment type="caution">
    <text evidence="2">Lacks conserved residue(s) required for the propagation of feature annotation.</text>
</comment>
<dbReference type="InterPro" id="IPR000436">
    <property type="entry name" value="Sushi_SCR_CCP_dom"/>
</dbReference>
<feature type="domain" description="Sushi" evidence="3">
    <location>
        <begin position="19"/>
        <end position="88"/>
    </location>
</feature>
<organism evidence="4 5">
    <name type="scientific">Araneus ventricosus</name>
    <name type="common">Orbweaver spider</name>
    <name type="synonym">Epeira ventricosa</name>
    <dbReference type="NCBI Taxonomy" id="182803"/>
    <lineage>
        <taxon>Eukaryota</taxon>
        <taxon>Metazoa</taxon>
        <taxon>Ecdysozoa</taxon>
        <taxon>Arthropoda</taxon>
        <taxon>Chelicerata</taxon>
        <taxon>Arachnida</taxon>
        <taxon>Araneae</taxon>
        <taxon>Araneomorphae</taxon>
        <taxon>Entelegynae</taxon>
        <taxon>Araneoidea</taxon>
        <taxon>Araneidae</taxon>
        <taxon>Araneus</taxon>
    </lineage>
</organism>
<name>A0A4Y2VBZ3_ARAVE</name>
<keyword evidence="1" id="KW-1015">Disulfide bond</keyword>
<sequence length="166" mass="18951">MYESLLCTSGGNPIKRIMRRCTLRLTDAELNGVTDENRLIPPDVEVSLPHDTEVRFRCVEPGLYKFVGNDTLLCDDGSWTSDLPYCVATTMHRNFSLEAPPTILYHVVSGDAGLAENGSIVVFPGTIINVDCLFQRHFGNPQWMWTSTQRFFLNLFYENEMKFMFI</sequence>
<gene>
    <name evidence="4" type="primary">hig_3</name>
    <name evidence="4" type="ORF">AVEN_180817_1</name>
</gene>
<dbReference type="Proteomes" id="UP000499080">
    <property type="component" value="Unassembled WGS sequence"/>
</dbReference>
<evidence type="ECO:0000259" key="3">
    <source>
        <dbReference type="PROSITE" id="PS50923"/>
    </source>
</evidence>